<name>K0RNR2_THAOC</name>
<dbReference type="PANTHER" id="PTHR21301:SF10">
    <property type="entry name" value="REVERSE TRANSCRIPTASE DOMAIN-CONTAINING PROTEIN"/>
    <property type="match status" value="1"/>
</dbReference>
<gene>
    <name evidence="2" type="ORF">THAOC_24858</name>
</gene>
<dbReference type="OrthoDB" id="8946688at2759"/>
<comment type="caution">
    <text evidence="2">The sequence shown here is derived from an EMBL/GenBank/DDBJ whole genome shotgun (WGS) entry which is preliminary data.</text>
</comment>
<dbReference type="PANTHER" id="PTHR21301">
    <property type="entry name" value="REVERSE TRANSCRIPTASE"/>
    <property type="match status" value="1"/>
</dbReference>
<protein>
    <recommendedName>
        <fullName evidence="4">Reverse transcriptase domain-containing protein</fullName>
    </recommendedName>
</protein>
<evidence type="ECO:0000313" key="2">
    <source>
        <dbReference type="EMBL" id="EJK55413.1"/>
    </source>
</evidence>
<evidence type="ECO:0000313" key="3">
    <source>
        <dbReference type="Proteomes" id="UP000266841"/>
    </source>
</evidence>
<reference evidence="2 3" key="1">
    <citation type="journal article" date="2012" name="Genome Biol.">
        <title>Genome and low-iron response of an oceanic diatom adapted to chronic iron limitation.</title>
        <authorList>
            <person name="Lommer M."/>
            <person name="Specht M."/>
            <person name="Roy A.S."/>
            <person name="Kraemer L."/>
            <person name="Andreson R."/>
            <person name="Gutowska M.A."/>
            <person name="Wolf J."/>
            <person name="Bergner S.V."/>
            <person name="Schilhabel M.B."/>
            <person name="Klostermeier U.C."/>
            <person name="Beiko R.G."/>
            <person name="Rosenstiel P."/>
            <person name="Hippler M."/>
            <person name="Laroche J."/>
        </authorList>
    </citation>
    <scope>NUCLEOTIDE SEQUENCE [LARGE SCALE GENOMIC DNA]</scope>
    <source>
        <strain evidence="2 3">CCMP1005</strain>
    </source>
</reference>
<feature type="compositionally biased region" description="Polar residues" evidence="1">
    <location>
        <begin position="359"/>
        <end position="372"/>
    </location>
</feature>
<dbReference type="Proteomes" id="UP000266841">
    <property type="component" value="Unassembled WGS sequence"/>
</dbReference>
<proteinExistence type="predicted"/>
<feature type="region of interest" description="Disordered" evidence="1">
    <location>
        <begin position="356"/>
        <end position="390"/>
    </location>
</feature>
<accession>K0RNR2</accession>
<sequence>MSNMAFHDLTINQSEPTSSRITPGLGLKFVVTPTHPSSPTKIQPAIDIFERRVKLSVFYAGEDVEALKTKLRVASKWTPPAAMMPQQVINRLAAFRPSLLSLYNRRRKGTPNISKSQRRRLRQLKHDQNILTVNCDKNLGLAQVALDLIGNYLRENSNLLEDCDVDALIDALHLVMNNMIFQFGDLFYRQTTGTAMGVPPAVDWANIYVGLHELDFLNNSTIKPHLYFYKRFVDDVFGIWIPYDDPEIDEQLWASFVNIVNSFHDMEWTFSRRSTRVEFMDLGIELHNGSVVTRVYEKPLALYQYIPHSAHPPGCRAGLDRSGPSLLSAQHSQVRRPGPNERILQTIAITGTYERGTSPLVSEGTSQSSNFSRAAARRAAYQLQRTEPET</sequence>
<dbReference type="eggNOG" id="ENOG502S496">
    <property type="taxonomic scope" value="Eukaryota"/>
</dbReference>
<organism evidence="2 3">
    <name type="scientific">Thalassiosira oceanica</name>
    <name type="common">Marine diatom</name>
    <dbReference type="NCBI Taxonomy" id="159749"/>
    <lineage>
        <taxon>Eukaryota</taxon>
        <taxon>Sar</taxon>
        <taxon>Stramenopiles</taxon>
        <taxon>Ochrophyta</taxon>
        <taxon>Bacillariophyta</taxon>
        <taxon>Coscinodiscophyceae</taxon>
        <taxon>Thalassiosirophycidae</taxon>
        <taxon>Thalassiosirales</taxon>
        <taxon>Thalassiosiraceae</taxon>
        <taxon>Thalassiosira</taxon>
    </lineage>
</organism>
<evidence type="ECO:0000256" key="1">
    <source>
        <dbReference type="SAM" id="MobiDB-lite"/>
    </source>
</evidence>
<dbReference type="EMBL" id="AGNL01034072">
    <property type="protein sequence ID" value="EJK55413.1"/>
    <property type="molecule type" value="Genomic_DNA"/>
</dbReference>
<evidence type="ECO:0008006" key="4">
    <source>
        <dbReference type="Google" id="ProtNLM"/>
    </source>
</evidence>
<keyword evidence="3" id="KW-1185">Reference proteome</keyword>
<dbReference type="AlphaFoldDB" id="K0RNR2"/>